<dbReference type="NCBIfam" id="TIGR04215">
    <property type="entry name" value="choice_anch_A"/>
    <property type="match status" value="1"/>
</dbReference>
<protein>
    <recommendedName>
        <fullName evidence="2">Choice-of-anchor A domain-containing protein</fullName>
    </recommendedName>
</protein>
<dbReference type="EMBL" id="JXUW01000025">
    <property type="protein sequence ID" value="KJE75915.1"/>
    <property type="molecule type" value="Genomic_DNA"/>
</dbReference>
<evidence type="ECO:0000313" key="3">
    <source>
        <dbReference type="EMBL" id="KJE75915.1"/>
    </source>
</evidence>
<dbReference type="InterPro" id="IPR026588">
    <property type="entry name" value="Choice_anch_A"/>
</dbReference>
<feature type="domain" description="Choice-of-anchor A" evidence="2">
    <location>
        <begin position="97"/>
        <end position="236"/>
    </location>
</feature>
<gene>
    <name evidence="3" type="ORF">FEAC_23080</name>
</gene>
<dbReference type="GeneID" id="78373357"/>
<dbReference type="Pfam" id="PF20597">
    <property type="entry name" value="pAdhesive_15"/>
    <property type="match status" value="1"/>
</dbReference>
<keyword evidence="1" id="KW-0732">Signal</keyword>
<feature type="signal peptide" evidence="1">
    <location>
        <begin position="1"/>
        <end position="24"/>
    </location>
</feature>
<dbReference type="STRING" id="1121877.FEAC_23080"/>
<keyword evidence="4" id="KW-1185">Reference proteome</keyword>
<dbReference type="Proteomes" id="UP000032336">
    <property type="component" value="Unassembled WGS sequence"/>
</dbReference>
<organism evidence="3 4">
    <name type="scientific">Ferrimicrobium acidiphilum DSM 19497</name>
    <dbReference type="NCBI Taxonomy" id="1121877"/>
    <lineage>
        <taxon>Bacteria</taxon>
        <taxon>Bacillati</taxon>
        <taxon>Actinomycetota</taxon>
        <taxon>Acidimicrobiia</taxon>
        <taxon>Acidimicrobiales</taxon>
        <taxon>Acidimicrobiaceae</taxon>
        <taxon>Ferrimicrobium</taxon>
    </lineage>
</organism>
<evidence type="ECO:0000313" key="4">
    <source>
        <dbReference type="Proteomes" id="UP000032336"/>
    </source>
</evidence>
<reference evidence="3 4" key="1">
    <citation type="submission" date="2015-01" db="EMBL/GenBank/DDBJ databases">
        <title>Draft genome of the acidophilic iron oxidizer Ferrimicrobium acidiphilum strain T23.</title>
        <authorList>
            <person name="Poehlein A."/>
            <person name="Eisen S."/>
            <person name="Schloemann M."/>
            <person name="Johnson B.D."/>
            <person name="Daniel R."/>
            <person name="Muehling M."/>
        </authorList>
    </citation>
    <scope>NUCLEOTIDE SEQUENCE [LARGE SCALE GENOMIC DNA]</scope>
    <source>
        <strain evidence="3 4">T23</strain>
    </source>
</reference>
<dbReference type="RefSeq" id="WP_035390221.1">
    <property type="nucleotide sequence ID" value="NZ_JQKF01000021.1"/>
</dbReference>
<evidence type="ECO:0000259" key="2">
    <source>
        <dbReference type="Pfam" id="PF20597"/>
    </source>
</evidence>
<accession>A0A0D8FRM0</accession>
<evidence type="ECO:0000256" key="1">
    <source>
        <dbReference type="SAM" id="SignalP"/>
    </source>
</evidence>
<sequence>MFRSLLVGSLTAIATCTASQYVTATAAQTPSINLSAASAPNFGVVPKFPWGVFVSHNASLTGIATGGVAVGGTLLAAGPHPFSAKLECTTHVCGAMPIAFGLVHQLLSLDSTRWARLTPNMTMYVSTSTVLLRGTNRSLDVVNLNKLPTASFTLRVSVPSTATVVINVAERTVKDLGRLRATELPAATTPRLLWNFGDINSLRLPPVTFIGSVLAPEASVVGSAGVDGDIIAENLRVDAAKPTVIHDNRDGFRGVLPQYPVTRAIVPVLAVGQQPKTPLRIMAPVS</sequence>
<dbReference type="AlphaFoldDB" id="A0A0D8FRM0"/>
<feature type="chain" id="PRO_5039584455" description="Choice-of-anchor A domain-containing protein" evidence="1">
    <location>
        <begin position="25"/>
        <end position="286"/>
    </location>
</feature>
<comment type="caution">
    <text evidence="3">The sequence shown here is derived from an EMBL/GenBank/DDBJ whole genome shotgun (WGS) entry which is preliminary data.</text>
</comment>
<name>A0A0D8FRM0_9ACTN</name>
<proteinExistence type="predicted"/>